<dbReference type="RefSeq" id="WP_146577475.1">
    <property type="nucleotide sequence ID" value="NZ_SJPM01000003.1"/>
</dbReference>
<comment type="caution">
    <text evidence="2">The sequence shown here is derived from an EMBL/GenBank/DDBJ whole genome shotgun (WGS) entry which is preliminary data.</text>
</comment>
<dbReference type="GO" id="GO:0016747">
    <property type="term" value="F:acyltransferase activity, transferring groups other than amino-acyl groups"/>
    <property type="evidence" value="ECO:0007669"/>
    <property type="project" value="InterPro"/>
</dbReference>
<organism evidence="2 3">
    <name type="scientific">Neorhodopirellula pilleata</name>
    <dbReference type="NCBI Taxonomy" id="2714738"/>
    <lineage>
        <taxon>Bacteria</taxon>
        <taxon>Pseudomonadati</taxon>
        <taxon>Planctomycetota</taxon>
        <taxon>Planctomycetia</taxon>
        <taxon>Pirellulales</taxon>
        <taxon>Pirellulaceae</taxon>
        <taxon>Neorhodopirellula</taxon>
    </lineage>
</organism>
<keyword evidence="3" id="KW-1185">Reference proteome</keyword>
<dbReference type="Proteomes" id="UP000316213">
    <property type="component" value="Unassembled WGS sequence"/>
</dbReference>
<protein>
    <submittedName>
        <fullName evidence="2">Acetyltransferase (GNAT) family protein</fullName>
    </submittedName>
</protein>
<dbReference type="OrthoDB" id="262630at2"/>
<dbReference type="SUPFAM" id="SSF55729">
    <property type="entry name" value="Acyl-CoA N-acyltransferases (Nat)"/>
    <property type="match status" value="1"/>
</dbReference>
<dbReference type="InterPro" id="IPR000182">
    <property type="entry name" value="GNAT_dom"/>
</dbReference>
<keyword evidence="2" id="KW-0808">Transferase</keyword>
<feature type="domain" description="N-acetyltransferase" evidence="1">
    <location>
        <begin position="56"/>
        <end position="214"/>
    </location>
</feature>
<reference evidence="2 3" key="1">
    <citation type="submission" date="2019-02" db="EMBL/GenBank/DDBJ databases">
        <title>Deep-cultivation of Planctomycetes and their phenomic and genomic characterization uncovers novel biology.</title>
        <authorList>
            <person name="Wiegand S."/>
            <person name="Jogler M."/>
            <person name="Boedeker C."/>
            <person name="Pinto D."/>
            <person name="Vollmers J."/>
            <person name="Rivas-Marin E."/>
            <person name="Kohn T."/>
            <person name="Peeters S.H."/>
            <person name="Heuer A."/>
            <person name="Rast P."/>
            <person name="Oberbeckmann S."/>
            <person name="Bunk B."/>
            <person name="Jeske O."/>
            <person name="Meyerdierks A."/>
            <person name="Storesund J.E."/>
            <person name="Kallscheuer N."/>
            <person name="Luecker S."/>
            <person name="Lage O.M."/>
            <person name="Pohl T."/>
            <person name="Merkel B.J."/>
            <person name="Hornburger P."/>
            <person name="Mueller R.-W."/>
            <person name="Bruemmer F."/>
            <person name="Labrenz M."/>
            <person name="Spormann A.M."/>
            <person name="Op Den Camp H."/>
            <person name="Overmann J."/>
            <person name="Amann R."/>
            <person name="Jetten M.S.M."/>
            <person name="Mascher T."/>
            <person name="Medema M.H."/>
            <person name="Devos D.P."/>
            <person name="Kaster A.-K."/>
            <person name="Ovreas L."/>
            <person name="Rohde M."/>
            <person name="Galperin M.Y."/>
            <person name="Jogler C."/>
        </authorList>
    </citation>
    <scope>NUCLEOTIDE SEQUENCE [LARGE SCALE GENOMIC DNA]</scope>
    <source>
        <strain evidence="2 3">Pla100</strain>
    </source>
</reference>
<name>A0A5C6AHR6_9BACT</name>
<evidence type="ECO:0000313" key="3">
    <source>
        <dbReference type="Proteomes" id="UP000316213"/>
    </source>
</evidence>
<dbReference type="PROSITE" id="PS51186">
    <property type="entry name" value="GNAT"/>
    <property type="match status" value="1"/>
</dbReference>
<proteinExistence type="predicted"/>
<evidence type="ECO:0000313" key="2">
    <source>
        <dbReference type="EMBL" id="TWT98798.1"/>
    </source>
</evidence>
<dbReference type="Gene3D" id="3.40.630.30">
    <property type="match status" value="1"/>
</dbReference>
<dbReference type="EMBL" id="SJPM01000003">
    <property type="protein sequence ID" value="TWT98798.1"/>
    <property type="molecule type" value="Genomic_DNA"/>
</dbReference>
<dbReference type="AlphaFoldDB" id="A0A5C6AHR6"/>
<dbReference type="InterPro" id="IPR016181">
    <property type="entry name" value="Acyl_CoA_acyltransferase"/>
</dbReference>
<dbReference type="Pfam" id="PF00583">
    <property type="entry name" value="Acetyltransf_1"/>
    <property type="match status" value="1"/>
</dbReference>
<gene>
    <name evidence="2" type="ORF">Pla100_19640</name>
</gene>
<dbReference type="CDD" id="cd04301">
    <property type="entry name" value="NAT_SF"/>
    <property type="match status" value="1"/>
</dbReference>
<accession>A0A5C6AHR6</accession>
<evidence type="ECO:0000259" key="1">
    <source>
        <dbReference type="PROSITE" id="PS51186"/>
    </source>
</evidence>
<sequence length="227" mass="26246">MMALIQKIRRRGLVNLLEIQFNRIVPVWLFRFSMGDVFELDVDSLRQLADQSANDDLVYQVVMDCDDRQRLREKTWNSVPIETTQNDYGFAVGAADAPTDFQGGVWGGVESFIESNLGFRLLFDADQAWIYCAYIDPSVRGKGTYQRLLAFAVKHLNQQGYHRIYVVVQPWNKASIHVHRKFSRRRIGRITVVRILRWASVFGSGNLTKDRTWTTEPETNPVLFKIS</sequence>